<feature type="compositionally biased region" description="Gly residues" evidence="1">
    <location>
        <begin position="89"/>
        <end position="114"/>
    </location>
</feature>
<reference evidence="2" key="1">
    <citation type="submission" date="2023-04" db="EMBL/GenBank/DDBJ databases">
        <title>Uncovering the Secrets of Slow-Growing Bacteria in Tropical Savanna Soil through Cultivation and Genomic Analysis.</title>
        <authorList>
            <person name="Goncalves O.S."/>
            <person name="Santana M.F."/>
        </authorList>
    </citation>
    <scope>NUCLEOTIDE SEQUENCE</scope>
    <source>
        <strain evidence="2">ANTI</strain>
    </source>
</reference>
<protein>
    <submittedName>
        <fullName evidence="2">Uncharacterized protein</fullName>
    </submittedName>
</protein>
<evidence type="ECO:0000256" key="1">
    <source>
        <dbReference type="SAM" id="MobiDB-lite"/>
    </source>
</evidence>
<comment type="caution">
    <text evidence="2">The sequence shown here is derived from an EMBL/GenBank/DDBJ whole genome shotgun (WGS) entry which is preliminary data.</text>
</comment>
<proteinExistence type="predicted"/>
<sequence length="175" mass="18291">MSKHSSHRSMGPLQPHFATTTEVSNFVNLWGIFTVNGQQIVAFVKSVDPANKSMLVLYPNGTQSYIDVTQISQAQGPYPSMPSIPGQSSGQGGHQGGGSPWPPHGQGGGQGGGSQWWPQHGQGGGQGGGSQWWPQHGQGGGQGGGSQWWPQHGQGGGSQWPSGGSRSANRKNRKN</sequence>
<gene>
    <name evidence="2" type="ORF">QDS18_22635</name>
</gene>
<evidence type="ECO:0000313" key="3">
    <source>
        <dbReference type="Proteomes" id="UP001229409"/>
    </source>
</evidence>
<dbReference type="AlphaFoldDB" id="A0AAP4ED68"/>
<dbReference type="Proteomes" id="UP001229409">
    <property type="component" value="Unassembled WGS sequence"/>
</dbReference>
<feature type="compositionally biased region" description="Gly residues" evidence="1">
    <location>
        <begin position="137"/>
        <end position="146"/>
    </location>
</feature>
<evidence type="ECO:0000313" key="2">
    <source>
        <dbReference type="EMBL" id="MDH2333666.1"/>
    </source>
</evidence>
<organism evidence="2 3">
    <name type="scientific">Paenibacillus polymyxa</name>
    <name type="common">Bacillus polymyxa</name>
    <dbReference type="NCBI Taxonomy" id="1406"/>
    <lineage>
        <taxon>Bacteria</taxon>
        <taxon>Bacillati</taxon>
        <taxon>Bacillota</taxon>
        <taxon>Bacilli</taxon>
        <taxon>Bacillales</taxon>
        <taxon>Paenibacillaceae</taxon>
        <taxon>Paenibacillus</taxon>
    </lineage>
</organism>
<dbReference type="EMBL" id="JARVWT010000012">
    <property type="protein sequence ID" value="MDH2333666.1"/>
    <property type="molecule type" value="Genomic_DNA"/>
</dbReference>
<feature type="compositionally biased region" description="Gly residues" evidence="1">
    <location>
        <begin position="121"/>
        <end position="130"/>
    </location>
</feature>
<name>A0AAP4ED68_PAEPO</name>
<accession>A0AAP4ED68</accession>
<dbReference type="RefSeq" id="WP_071559321.1">
    <property type="nucleotide sequence ID" value="NZ_CP017968.3"/>
</dbReference>
<feature type="region of interest" description="Disordered" evidence="1">
    <location>
        <begin position="76"/>
        <end position="175"/>
    </location>
</feature>